<proteinExistence type="predicted"/>
<accession>A0AAE1GTR0</accession>
<dbReference type="Proteomes" id="UP001219518">
    <property type="component" value="Unassembled WGS sequence"/>
</dbReference>
<protein>
    <submittedName>
        <fullName evidence="1">Cell division protein FtsQ</fullName>
    </submittedName>
</protein>
<dbReference type="EMBL" id="JAHWGI010000085">
    <property type="protein sequence ID" value="KAK3909190.1"/>
    <property type="molecule type" value="Genomic_DNA"/>
</dbReference>
<keyword evidence="1" id="KW-0131">Cell cycle</keyword>
<reference evidence="1" key="2">
    <citation type="journal article" date="2023" name="BMC Genomics">
        <title>Pest status, molecular evolution, and epigenetic factors derived from the genome assembly of Frankliniella fusca, a thysanopteran phytovirus vector.</title>
        <authorList>
            <person name="Catto M.A."/>
            <person name="Labadie P.E."/>
            <person name="Jacobson A.L."/>
            <person name="Kennedy G.G."/>
            <person name="Srinivasan R."/>
            <person name="Hunt B.G."/>
        </authorList>
    </citation>
    <scope>NUCLEOTIDE SEQUENCE</scope>
    <source>
        <strain evidence="1">PL_HMW_Pooled</strain>
    </source>
</reference>
<organism evidence="1 2">
    <name type="scientific">Frankliniella fusca</name>
    <dbReference type="NCBI Taxonomy" id="407009"/>
    <lineage>
        <taxon>Eukaryota</taxon>
        <taxon>Metazoa</taxon>
        <taxon>Ecdysozoa</taxon>
        <taxon>Arthropoda</taxon>
        <taxon>Hexapoda</taxon>
        <taxon>Insecta</taxon>
        <taxon>Pterygota</taxon>
        <taxon>Neoptera</taxon>
        <taxon>Paraneoptera</taxon>
        <taxon>Thysanoptera</taxon>
        <taxon>Terebrantia</taxon>
        <taxon>Thripoidea</taxon>
        <taxon>Thripidae</taxon>
        <taxon>Frankliniella</taxon>
    </lineage>
</organism>
<dbReference type="AlphaFoldDB" id="A0AAE1GTR0"/>
<evidence type="ECO:0000313" key="2">
    <source>
        <dbReference type="Proteomes" id="UP001219518"/>
    </source>
</evidence>
<sequence length="109" mass="12070">MAPISFEPVEGVIIAYMCKAPSGAPLVSLQPFPYTAIRFHDFLYSSVGSMARSRARFCFDVCVLKPKPPLELETTRAVLVWVHVERSGVEKKETATHPSIQAVPRSIPL</sequence>
<comment type="caution">
    <text evidence="1">The sequence shown here is derived from an EMBL/GenBank/DDBJ whole genome shotgun (WGS) entry which is preliminary data.</text>
</comment>
<keyword evidence="1" id="KW-0132">Cell division</keyword>
<reference evidence="1" key="1">
    <citation type="submission" date="2021-07" db="EMBL/GenBank/DDBJ databases">
        <authorList>
            <person name="Catto M.A."/>
            <person name="Jacobson A."/>
            <person name="Kennedy G."/>
            <person name="Labadie P."/>
            <person name="Hunt B.G."/>
            <person name="Srinivasan R."/>
        </authorList>
    </citation>
    <scope>NUCLEOTIDE SEQUENCE</scope>
    <source>
        <strain evidence="1">PL_HMW_Pooled</strain>
        <tissue evidence="1">Head</tissue>
    </source>
</reference>
<evidence type="ECO:0000313" key="1">
    <source>
        <dbReference type="EMBL" id="KAK3909190.1"/>
    </source>
</evidence>
<name>A0AAE1GTR0_9NEOP</name>
<dbReference type="GO" id="GO:0051301">
    <property type="term" value="P:cell division"/>
    <property type="evidence" value="ECO:0007669"/>
    <property type="project" value="UniProtKB-KW"/>
</dbReference>
<gene>
    <name evidence="1" type="ORF">KUF71_003789</name>
</gene>
<keyword evidence="2" id="KW-1185">Reference proteome</keyword>